<dbReference type="PROSITE" id="PS51318">
    <property type="entry name" value="TAT"/>
    <property type="match status" value="1"/>
</dbReference>
<dbReference type="Gene3D" id="2.60.40.380">
    <property type="entry name" value="Purple acid phosphatase-like, N-terminal"/>
    <property type="match status" value="1"/>
</dbReference>
<dbReference type="AlphaFoldDB" id="A0A2M8LR90"/>
<dbReference type="InterPro" id="IPR006311">
    <property type="entry name" value="TAT_signal"/>
</dbReference>
<dbReference type="PANTHER" id="PTHR43606">
    <property type="entry name" value="PHOSPHATASE, PUTATIVE (AFU_ORTHOLOGUE AFUA_6G08710)-RELATED"/>
    <property type="match status" value="1"/>
</dbReference>
<gene>
    <name evidence="4" type="ORF">CUT44_30145</name>
</gene>
<feature type="region of interest" description="Disordered" evidence="1">
    <location>
        <begin position="344"/>
        <end position="363"/>
    </location>
</feature>
<dbReference type="InterPro" id="IPR029052">
    <property type="entry name" value="Metallo-depent_PP-like"/>
</dbReference>
<dbReference type="Pfam" id="PF09423">
    <property type="entry name" value="PhoD"/>
    <property type="match status" value="1"/>
</dbReference>
<dbReference type="InterPro" id="IPR032093">
    <property type="entry name" value="PhoD_N"/>
</dbReference>
<sequence length="546" mass="60905">MTHPSGADAELRAAARHLTRLDRRRFLTVSGAAAALALGTNLPSAAHAATALDPDRVTADPFTLGVASGDPRHDSVVLWTRLAPEPYAPDSGLPARPVPVRWELARDERFRHTVARGTVLAHPEFHHAVHVEAAGLAPGRDYHYRFRVGRWTSPAGRTRTAPAPGALPRALRFGLLSCQAYHQGYYTALGHLAREEEIDAVLHLGDYLYEYAVNAAGGDRKYTDRTLPDVFNRETVTLEDYRLRYALYKTDADLAAAHAAHPWIVTWDDHETENNYANGVPENGVPPEEFLVRRAAAYRAYYENMPLRRPQRPHGPDLRLYRRLHYGRLAQLDVLDTRQYRDNQANGDGWKVPTPESEEPSRTMLGATQERWLTDGWRRSRAVWNVVPQQVVFSRRRNRVEGPWPLSMDAWDGYPGARERVLAGAESAGVDNLVFLTGDVHVHYGFDIKRDFDDPDSRTAGVEIVTTSVSSGRDGAEKPANWQALTTANPHLRYYNGQRGYVVLGLDRERLRADYRTVSAVTTPGAPIRTAASFVSEAGRPGLLPA</sequence>
<protein>
    <submittedName>
        <fullName evidence="4">Alkaline phosphatase</fullName>
    </submittedName>
</protein>
<evidence type="ECO:0000259" key="2">
    <source>
        <dbReference type="Pfam" id="PF09423"/>
    </source>
</evidence>
<dbReference type="Proteomes" id="UP000230407">
    <property type="component" value="Unassembled WGS sequence"/>
</dbReference>
<dbReference type="InterPro" id="IPR018946">
    <property type="entry name" value="PhoD-like_MPP"/>
</dbReference>
<dbReference type="RefSeq" id="WP_100205087.1">
    <property type="nucleotide sequence ID" value="NZ_PGGW01000069.1"/>
</dbReference>
<dbReference type="InterPro" id="IPR038607">
    <property type="entry name" value="PhoD-like_sf"/>
</dbReference>
<organism evidence="4 5">
    <name type="scientific">Streptomyces carminius</name>
    <dbReference type="NCBI Taxonomy" id="2665496"/>
    <lineage>
        <taxon>Bacteria</taxon>
        <taxon>Bacillati</taxon>
        <taxon>Actinomycetota</taxon>
        <taxon>Actinomycetes</taxon>
        <taxon>Kitasatosporales</taxon>
        <taxon>Streptomycetaceae</taxon>
        <taxon>Streptomyces</taxon>
    </lineage>
</organism>
<name>A0A2M8LR90_9ACTN</name>
<feature type="domain" description="Phospholipase D N-terminal" evidence="3">
    <location>
        <begin position="64"/>
        <end position="160"/>
    </location>
</feature>
<reference evidence="4 5" key="1">
    <citation type="submission" date="2017-11" db="EMBL/GenBank/DDBJ databases">
        <title>Streptomyces carmine sp. nov., a novel actinomycete isolated from Sophora alopecuroides in Xinjiang, China.</title>
        <authorList>
            <person name="Wang Y."/>
            <person name="Luo X."/>
            <person name="Wan C."/>
            <person name="Zhang L."/>
        </authorList>
    </citation>
    <scope>NUCLEOTIDE SEQUENCE [LARGE SCALE GENOMIC DNA]</scope>
    <source>
        <strain evidence="4 5">TRM SA0054</strain>
    </source>
</reference>
<keyword evidence="5" id="KW-1185">Reference proteome</keyword>
<dbReference type="CDD" id="cd07389">
    <property type="entry name" value="MPP_PhoD"/>
    <property type="match status" value="1"/>
</dbReference>
<evidence type="ECO:0000259" key="3">
    <source>
        <dbReference type="Pfam" id="PF16655"/>
    </source>
</evidence>
<evidence type="ECO:0000313" key="4">
    <source>
        <dbReference type="EMBL" id="PJE94477.1"/>
    </source>
</evidence>
<accession>A0A2M8LR90</accession>
<dbReference type="PANTHER" id="PTHR43606:SF2">
    <property type="entry name" value="ALKALINE PHOSPHATASE FAMILY PROTEIN (AFU_ORTHOLOGUE AFUA_5G03860)"/>
    <property type="match status" value="1"/>
</dbReference>
<dbReference type="EMBL" id="PGGW01000069">
    <property type="protein sequence ID" value="PJE94477.1"/>
    <property type="molecule type" value="Genomic_DNA"/>
</dbReference>
<evidence type="ECO:0000256" key="1">
    <source>
        <dbReference type="SAM" id="MobiDB-lite"/>
    </source>
</evidence>
<comment type="caution">
    <text evidence="4">The sequence shown here is derived from an EMBL/GenBank/DDBJ whole genome shotgun (WGS) entry which is preliminary data.</text>
</comment>
<proteinExistence type="predicted"/>
<dbReference type="Gene3D" id="3.60.21.70">
    <property type="entry name" value="PhoD-like phosphatase"/>
    <property type="match status" value="1"/>
</dbReference>
<dbReference type="InterPro" id="IPR052900">
    <property type="entry name" value="Phospholipid_Metab_Enz"/>
</dbReference>
<dbReference type="SUPFAM" id="SSF56300">
    <property type="entry name" value="Metallo-dependent phosphatases"/>
    <property type="match status" value="1"/>
</dbReference>
<evidence type="ECO:0000313" key="5">
    <source>
        <dbReference type="Proteomes" id="UP000230407"/>
    </source>
</evidence>
<feature type="domain" description="PhoD-like phosphatase metallophosphatase" evidence="2">
    <location>
        <begin position="173"/>
        <end position="515"/>
    </location>
</feature>
<dbReference type="Pfam" id="PF16655">
    <property type="entry name" value="PhoD_N"/>
    <property type="match status" value="1"/>
</dbReference>